<reference evidence="2" key="1">
    <citation type="journal article" date="2018" name="Nat. Microbiol.">
        <title>Leveraging single-cell genomics to expand the fungal tree of life.</title>
        <authorList>
            <person name="Ahrendt S.R."/>
            <person name="Quandt C.A."/>
            <person name="Ciobanu D."/>
            <person name="Clum A."/>
            <person name="Salamov A."/>
            <person name="Andreopoulos B."/>
            <person name="Cheng J.F."/>
            <person name="Woyke T."/>
            <person name="Pelin A."/>
            <person name="Henrissat B."/>
            <person name="Reynolds N.K."/>
            <person name="Benny G.L."/>
            <person name="Smith M.E."/>
            <person name="James T.Y."/>
            <person name="Grigoriev I.V."/>
        </authorList>
    </citation>
    <scope>NUCLEOTIDE SEQUENCE [LARGE SCALE GENOMIC DNA]</scope>
</reference>
<organism evidence="1 2">
    <name type="scientific">Blyttiomyces helicus</name>
    <dbReference type="NCBI Taxonomy" id="388810"/>
    <lineage>
        <taxon>Eukaryota</taxon>
        <taxon>Fungi</taxon>
        <taxon>Fungi incertae sedis</taxon>
        <taxon>Chytridiomycota</taxon>
        <taxon>Chytridiomycota incertae sedis</taxon>
        <taxon>Chytridiomycetes</taxon>
        <taxon>Chytridiomycetes incertae sedis</taxon>
        <taxon>Blyttiomyces</taxon>
    </lineage>
</organism>
<sequence length="130" mass="14941">MAKFDVYDHSIDTVAKYTVQMEDYLKQYIPPLHPPPPPGTFGPPPPKTLTHCEIADIFQLYLTGEARTWAYKKHQEYTIPPHLCAHDVKGVAQKAHYISVRSLCCTSLHKHDQKERQERSKISKMEAVLL</sequence>
<dbReference type="AlphaFoldDB" id="A0A4V1IR40"/>
<proteinExistence type="predicted"/>
<evidence type="ECO:0000313" key="1">
    <source>
        <dbReference type="EMBL" id="RKO88727.1"/>
    </source>
</evidence>
<accession>A0A4V1IR40</accession>
<gene>
    <name evidence="1" type="ORF">BDK51DRAFT_28707</name>
</gene>
<name>A0A4V1IR40_9FUNG</name>
<dbReference type="EMBL" id="KZ996519">
    <property type="protein sequence ID" value="RKO88727.1"/>
    <property type="molecule type" value="Genomic_DNA"/>
</dbReference>
<keyword evidence="2" id="KW-1185">Reference proteome</keyword>
<protein>
    <submittedName>
        <fullName evidence="1">Uncharacterized protein</fullName>
    </submittedName>
</protein>
<dbReference type="Proteomes" id="UP000269721">
    <property type="component" value="Unassembled WGS sequence"/>
</dbReference>
<evidence type="ECO:0000313" key="2">
    <source>
        <dbReference type="Proteomes" id="UP000269721"/>
    </source>
</evidence>